<evidence type="ECO:0000313" key="4">
    <source>
        <dbReference type="EMBL" id="MBS4539262.1"/>
    </source>
</evidence>
<feature type="transmembrane region" description="Helical" evidence="3">
    <location>
        <begin position="259"/>
        <end position="281"/>
    </location>
</feature>
<accession>A0A942V145</accession>
<feature type="transmembrane region" description="Helical" evidence="3">
    <location>
        <begin position="357"/>
        <end position="377"/>
    </location>
</feature>
<reference evidence="4" key="1">
    <citation type="submission" date="2019-12" db="EMBL/GenBank/DDBJ databases">
        <title>Clostridiaceae gen. nov. sp. nov., isolated from sediment in Xinjiang, China.</title>
        <authorList>
            <person name="Zhang R."/>
        </authorList>
    </citation>
    <scope>NUCLEOTIDE SEQUENCE</scope>
    <source>
        <strain evidence="4">D2Q-11</strain>
    </source>
</reference>
<feature type="transmembrane region" description="Helical" evidence="3">
    <location>
        <begin position="384"/>
        <end position="407"/>
    </location>
</feature>
<name>A0A942V145_9FIRM</name>
<keyword evidence="3" id="KW-1133">Transmembrane helix</keyword>
<organism evidence="4 5">
    <name type="scientific">Anaeromonas frigoriresistens</name>
    <dbReference type="NCBI Taxonomy" id="2683708"/>
    <lineage>
        <taxon>Bacteria</taxon>
        <taxon>Bacillati</taxon>
        <taxon>Bacillota</taxon>
        <taxon>Tissierellia</taxon>
        <taxon>Tissierellales</taxon>
        <taxon>Thermohalobacteraceae</taxon>
        <taxon>Anaeromonas</taxon>
    </lineage>
</organism>
<dbReference type="InterPro" id="IPR004995">
    <property type="entry name" value="Spore_Ger"/>
</dbReference>
<gene>
    <name evidence="4" type="ORF">GOQ27_12370</name>
</gene>
<dbReference type="PANTHER" id="PTHR22550:SF5">
    <property type="entry name" value="LEUCINE ZIPPER PROTEIN 4"/>
    <property type="match status" value="1"/>
</dbReference>
<dbReference type="EMBL" id="WSFT01000044">
    <property type="protein sequence ID" value="MBS4539262.1"/>
    <property type="molecule type" value="Genomic_DNA"/>
</dbReference>
<keyword evidence="5" id="KW-1185">Reference proteome</keyword>
<dbReference type="PANTHER" id="PTHR22550">
    <property type="entry name" value="SPORE GERMINATION PROTEIN"/>
    <property type="match status" value="1"/>
</dbReference>
<evidence type="ECO:0000256" key="2">
    <source>
        <dbReference type="ARBA" id="ARBA00023136"/>
    </source>
</evidence>
<protein>
    <submittedName>
        <fullName evidence="4">Spore germination protein</fullName>
    </submittedName>
</protein>
<comment type="similarity">
    <text evidence="1">Belongs to the GerABKA family.</text>
</comment>
<proteinExistence type="inferred from homology"/>
<feature type="transmembrane region" description="Helical" evidence="3">
    <location>
        <begin position="331"/>
        <end position="351"/>
    </location>
</feature>
<comment type="caution">
    <text evidence="4">The sequence shown here is derived from an EMBL/GenBank/DDBJ whole genome shotgun (WGS) entry which is preliminary data.</text>
</comment>
<evidence type="ECO:0000256" key="1">
    <source>
        <dbReference type="ARBA" id="ARBA00005278"/>
    </source>
</evidence>
<evidence type="ECO:0000313" key="5">
    <source>
        <dbReference type="Proteomes" id="UP000724672"/>
    </source>
</evidence>
<evidence type="ECO:0000256" key="3">
    <source>
        <dbReference type="SAM" id="Phobius"/>
    </source>
</evidence>
<dbReference type="PIRSF" id="PIRSF005690">
    <property type="entry name" value="GerBA"/>
    <property type="match status" value="1"/>
</dbReference>
<dbReference type="GO" id="GO:0016020">
    <property type="term" value="C:membrane"/>
    <property type="evidence" value="ECO:0007669"/>
    <property type="project" value="InterPro"/>
</dbReference>
<sequence length="467" mass="52310">MRRVKFNNRILLVTYFDGLADTQNISKEVIQPLMMDDKKTNPDNYIIEEIKEKYLYSAEIGDSKYIENCIDSLVSGDTVVFVEGVSEAILVGSKGFEVRKIDTPDTETTIRGSKEGFNESLRTNITLIRRRIKNPNLVFESMKLGKQTNTEICIAYINGIVNEDILKTVKRRIKKVDVDAILESGYIEDFIQDSTFSLFPTVGNNEKPDIVASKLLEGRVAIITDGTPFVLTVPYLFIESLQTSEDYYSRSILSMIIRILRFSALLISILLPALYVAGVNFHKDFIPFELLLSISASREGIPFSPLTESILMLTAFEFLKEAGVRMPRPSGQAVSIVGALILGEAAVNAGFVSNPMIIVVALTAITSFLALPISAALPIMRLVFLLSANVVGFLGILFILLLFLIHLCSLRSFGVPYLTPISPLITKDLKDSFIKAPMWMMFTRPKSIISNQDKYYRMKINHIKKED</sequence>
<keyword evidence="2 3" id="KW-0472">Membrane</keyword>
<dbReference type="Proteomes" id="UP000724672">
    <property type="component" value="Unassembled WGS sequence"/>
</dbReference>
<dbReference type="AlphaFoldDB" id="A0A942V145"/>
<dbReference type="InterPro" id="IPR050768">
    <property type="entry name" value="UPF0353/GerABKA_families"/>
</dbReference>
<keyword evidence="3" id="KW-0812">Transmembrane</keyword>
<dbReference type="GO" id="GO:0009847">
    <property type="term" value="P:spore germination"/>
    <property type="evidence" value="ECO:0007669"/>
    <property type="project" value="InterPro"/>
</dbReference>
<dbReference type="Pfam" id="PF03323">
    <property type="entry name" value="GerA"/>
    <property type="match status" value="1"/>
</dbReference>